<reference evidence="4 5" key="1">
    <citation type="submission" date="2018-11" db="EMBL/GenBank/DDBJ databases">
        <title>Sequencing the genomes of 1000 actinobacteria strains.</title>
        <authorList>
            <person name="Klenk H.-P."/>
        </authorList>
    </citation>
    <scope>NUCLEOTIDE SEQUENCE [LARGE SCALE GENOMIC DNA]</scope>
    <source>
        <strain evidence="4 5">DSM 14418</strain>
    </source>
</reference>
<feature type="transmembrane region" description="Helical" evidence="2">
    <location>
        <begin position="31"/>
        <end position="50"/>
    </location>
</feature>
<proteinExistence type="predicted"/>
<dbReference type="InterPro" id="IPR045597">
    <property type="entry name" value="DUF6458"/>
</dbReference>
<name>A0A3N4Z3D6_9MICO</name>
<evidence type="ECO:0000313" key="5">
    <source>
        <dbReference type="Proteomes" id="UP000280726"/>
    </source>
</evidence>
<keyword evidence="2" id="KW-0812">Transmembrane</keyword>
<accession>A0A3N4Z3D6</accession>
<keyword evidence="2" id="KW-1133">Transmembrane helix</keyword>
<dbReference type="AlphaFoldDB" id="A0A3N4Z3D6"/>
<evidence type="ECO:0000256" key="1">
    <source>
        <dbReference type="SAM" id="MobiDB-lite"/>
    </source>
</evidence>
<sequence length="78" mass="8595">MGIGGSIFLIALGAILSFAIADMISGVDLTMVGYILMVAGVIWLIASLIMHQQRTNTRHTEYVERHDDRRVRGPNDPV</sequence>
<evidence type="ECO:0000313" key="4">
    <source>
        <dbReference type="EMBL" id="RPF27013.1"/>
    </source>
</evidence>
<keyword evidence="5" id="KW-1185">Reference proteome</keyword>
<organism evidence="4 5">
    <name type="scientific">Georgenia muralis</name>
    <dbReference type="NCBI Taxonomy" id="154117"/>
    <lineage>
        <taxon>Bacteria</taxon>
        <taxon>Bacillati</taxon>
        <taxon>Actinomycetota</taxon>
        <taxon>Actinomycetes</taxon>
        <taxon>Micrococcales</taxon>
        <taxon>Bogoriellaceae</taxon>
        <taxon>Georgenia</taxon>
    </lineage>
</organism>
<protein>
    <recommendedName>
        <fullName evidence="3">DUF6458 domain-containing protein</fullName>
    </recommendedName>
</protein>
<feature type="region of interest" description="Disordered" evidence="1">
    <location>
        <begin position="59"/>
        <end position="78"/>
    </location>
</feature>
<evidence type="ECO:0000256" key="2">
    <source>
        <dbReference type="SAM" id="Phobius"/>
    </source>
</evidence>
<dbReference type="Proteomes" id="UP000280726">
    <property type="component" value="Unassembled WGS sequence"/>
</dbReference>
<evidence type="ECO:0000259" key="3">
    <source>
        <dbReference type="Pfam" id="PF20059"/>
    </source>
</evidence>
<dbReference type="Pfam" id="PF20059">
    <property type="entry name" value="DUF6458"/>
    <property type="match status" value="1"/>
</dbReference>
<gene>
    <name evidence="4" type="ORF">EDD32_1473</name>
</gene>
<feature type="domain" description="DUF6458" evidence="3">
    <location>
        <begin position="1"/>
        <end position="56"/>
    </location>
</feature>
<dbReference type="OrthoDB" id="4775046at2"/>
<keyword evidence="2" id="KW-0472">Membrane</keyword>
<comment type="caution">
    <text evidence="4">The sequence shown here is derived from an EMBL/GenBank/DDBJ whole genome shotgun (WGS) entry which is preliminary data.</text>
</comment>
<dbReference type="RefSeq" id="WP_123916264.1">
    <property type="nucleotide sequence ID" value="NZ_RKRA01000001.1"/>
</dbReference>
<dbReference type="EMBL" id="RKRA01000001">
    <property type="protein sequence ID" value="RPF27013.1"/>
    <property type="molecule type" value="Genomic_DNA"/>
</dbReference>